<evidence type="ECO:0000313" key="1">
    <source>
        <dbReference type="EMBL" id="ORC89722.1"/>
    </source>
</evidence>
<gene>
    <name evidence="1" type="ORF">TM35_000112560</name>
</gene>
<sequence>MTEGGTQGVDNNMCACAMCKLLAYSAGVYGNQRRASKHVMIARPSPYHEATGGLPPPLSPVTSTAFLGELHVCPVYEEYGFCPFGRICFLPHIDRKKPLVESTNNAQKELERLIEKSRLEEEKEIWSCSVCGFDGIQESSQSKVGELYYYRHCPRCSLMCYYPHITYLIEAVFVAAGDDYQVFKNLIDKYRDILPDILKVPLTYEAHRVASSVFAWSLVSPKHVKDALDAAYKALPEMSCLVSIGSGGGYIEHVFNRVANGVPAVPNGPDTSLGPSSFDNVHASFYPGKKLPIYAFDEVALNCPYSVAVSLGGPASLLSLHCPSAVLLLCWPPFGSPQEEQSSMGFEALEYFTQAGGRILIYIGDVASTGDWRFHEYLYTHYKLVKGYPVRREVRRWCPQEMGLIYAGNDTIGVYELRKEPLSSPGWQWCGVSV</sequence>
<organism evidence="1 2">
    <name type="scientific">Trypanosoma theileri</name>
    <dbReference type="NCBI Taxonomy" id="67003"/>
    <lineage>
        <taxon>Eukaryota</taxon>
        <taxon>Discoba</taxon>
        <taxon>Euglenozoa</taxon>
        <taxon>Kinetoplastea</taxon>
        <taxon>Metakinetoplastina</taxon>
        <taxon>Trypanosomatida</taxon>
        <taxon>Trypanosomatidae</taxon>
        <taxon>Trypanosoma</taxon>
    </lineage>
</organism>
<proteinExistence type="predicted"/>
<evidence type="ECO:0000313" key="2">
    <source>
        <dbReference type="Proteomes" id="UP000192257"/>
    </source>
</evidence>
<dbReference type="EMBL" id="NBCO01000011">
    <property type="protein sequence ID" value="ORC89722.1"/>
    <property type="molecule type" value="Genomic_DNA"/>
</dbReference>
<dbReference type="PANTHER" id="PTHR39290:SF6">
    <property type="entry name" value="S-ADENOSYL-L-METHIONINE-DEPENDENT METHYLTRANSFERASES SUPERFAMILY PROTEIN"/>
    <property type="match status" value="1"/>
</dbReference>
<keyword evidence="2" id="KW-1185">Reference proteome</keyword>
<name>A0A1X0NYG7_9TRYP</name>
<accession>A0A1X0NYG7</accession>
<protein>
    <recommendedName>
        <fullName evidence="3">C3H1-type domain-containing protein</fullName>
    </recommendedName>
</protein>
<evidence type="ECO:0008006" key="3">
    <source>
        <dbReference type="Google" id="ProtNLM"/>
    </source>
</evidence>
<reference evidence="1 2" key="1">
    <citation type="submission" date="2017-03" db="EMBL/GenBank/DDBJ databases">
        <title>An alternative strategy for trypanosome survival in the mammalian bloodstream revealed through genome and transcriptome analysis of the ubiquitous bovine parasite Trypanosoma (Megatrypanum) theileri.</title>
        <authorList>
            <person name="Kelly S."/>
            <person name="Ivens A."/>
            <person name="Mott A."/>
            <person name="O'Neill E."/>
            <person name="Emms D."/>
            <person name="Macleod O."/>
            <person name="Voorheis P."/>
            <person name="Matthews J."/>
            <person name="Matthews K."/>
            <person name="Carrington M."/>
        </authorList>
    </citation>
    <scope>NUCLEOTIDE SEQUENCE [LARGE SCALE GENOMIC DNA]</scope>
    <source>
        <strain evidence="1">Edinburgh</strain>
    </source>
</reference>
<dbReference type="OrthoDB" id="269171at2759"/>
<dbReference type="Proteomes" id="UP000192257">
    <property type="component" value="Unassembled WGS sequence"/>
</dbReference>
<dbReference type="PANTHER" id="PTHR39290">
    <property type="entry name" value="C3H1-TYPE DOMAIN-CONTAINING PROTEIN-RELATED"/>
    <property type="match status" value="1"/>
</dbReference>
<dbReference type="AlphaFoldDB" id="A0A1X0NYG7"/>
<dbReference type="RefSeq" id="XP_028883788.1">
    <property type="nucleotide sequence ID" value="XM_029024965.1"/>
</dbReference>
<dbReference type="GeneID" id="39984745"/>
<comment type="caution">
    <text evidence="1">The sequence shown here is derived from an EMBL/GenBank/DDBJ whole genome shotgun (WGS) entry which is preliminary data.</text>
</comment>
<dbReference type="VEuPathDB" id="TriTrypDB:TM35_000112560"/>